<comment type="caution">
    <text evidence="1">The sequence shown here is derived from an EMBL/GenBank/DDBJ whole genome shotgun (WGS) entry which is preliminary data.</text>
</comment>
<dbReference type="PANTHER" id="PTHR43861">
    <property type="entry name" value="TRANS-ACONITATE 2-METHYLTRANSFERASE-RELATED"/>
    <property type="match status" value="1"/>
</dbReference>
<keyword evidence="1" id="KW-0808">Transferase</keyword>
<dbReference type="InterPro" id="IPR029063">
    <property type="entry name" value="SAM-dependent_MTases_sf"/>
</dbReference>
<name>A0A0G1PDL7_UNCKA</name>
<evidence type="ECO:0000313" key="2">
    <source>
        <dbReference type="Proteomes" id="UP000034732"/>
    </source>
</evidence>
<dbReference type="EMBL" id="LCMF01000011">
    <property type="protein sequence ID" value="KKU30836.1"/>
    <property type="molecule type" value="Genomic_DNA"/>
</dbReference>
<protein>
    <submittedName>
        <fullName evidence="1">Methyltransferase type 11</fullName>
    </submittedName>
</protein>
<dbReference type="PANTHER" id="PTHR43861:SF1">
    <property type="entry name" value="TRANS-ACONITATE 2-METHYLTRANSFERASE"/>
    <property type="match status" value="1"/>
</dbReference>
<organism evidence="1 2">
    <name type="scientific">candidate division WWE3 bacterium GW2011_GWA1_46_21</name>
    <dbReference type="NCBI Taxonomy" id="1619107"/>
    <lineage>
        <taxon>Bacteria</taxon>
        <taxon>Katanobacteria</taxon>
    </lineage>
</organism>
<dbReference type="GO" id="GO:0032259">
    <property type="term" value="P:methylation"/>
    <property type="evidence" value="ECO:0007669"/>
    <property type="project" value="UniProtKB-KW"/>
</dbReference>
<dbReference type="CDD" id="cd02440">
    <property type="entry name" value="AdoMet_MTases"/>
    <property type="match status" value="1"/>
</dbReference>
<accession>A0A0G1PDL7</accession>
<evidence type="ECO:0000313" key="1">
    <source>
        <dbReference type="EMBL" id="KKU30836.1"/>
    </source>
</evidence>
<dbReference type="Pfam" id="PF13489">
    <property type="entry name" value="Methyltransf_23"/>
    <property type="match status" value="1"/>
</dbReference>
<gene>
    <name evidence="1" type="ORF">UX44_C0011G0002</name>
</gene>
<sequence>MKSEEFDKIYKLENTHWWYVGMREICFSVLGRFLAPEKPLKILDIGCGVGGNLVELEKFGDAQGIDLDPHAVELCRKNGHRCAVGDLTALGLEKDSYDLITLFDVLNQIDVGRVPKILGDLKAGLKPNGLLALREPAIRLVGGRHDLDVNIHFRLDKQQAVKLLEEAGFKVLYASYINFLLFIPILIKRRLDLLSDSSPKSDVYEHNAVVNAALLAVLRLEKTLLKFVTQPFGVSLFVVATVS</sequence>
<dbReference type="Gene3D" id="3.40.50.150">
    <property type="entry name" value="Vaccinia Virus protein VP39"/>
    <property type="match status" value="1"/>
</dbReference>
<keyword evidence="1" id="KW-0489">Methyltransferase</keyword>
<proteinExistence type="predicted"/>
<dbReference type="GO" id="GO:0008168">
    <property type="term" value="F:methyltransferase activity"/>
    <property type="evidence" value="ECO:0007669"/>
    <property type="project" value="UniProtKB-KW"/>
</dbReference>
<reference evidence="1 2" key="1">
    <citation type="journal article" date="2015" name="Nature">
        <title>rRNA introns, odd ribosomes, and small enigmatic genomes across a large radiation of phyla.</title>
        <authorList>
            <person name="Brown C.T."/>
            <person name="Hug L.A."/>
            <person name="Thomas B.C."/>
            <person name="Sharon I."/>
            <person name="Castelle C.J."/>
            <person name="Singh A."/>
            <person name="Wilkins M.J."/>
            <person name="Williams K.H."/>
            <person name="Banfield J.F."/>
        </authorList>
    </citation>
    <scope>NUCLEOTIDE SEQUENCE [LARGE SCALE GENOMIC DNA]</scope>
</reference>
<dbReference type="SUPFAM" id="SSF53335">
    <property type="entry name" value="S-adenosyl-L-methionine-dependent methyltransferases"/>
    <property type="match status" value="1"/>
</dbReference>
<dbReference type="Proteomes" id="UP000034732">
    <property type="component" value="Unassembled WGS sequence"/>
</dbReference>
<dbReference type="AlphaFoldDB" id="A0A0G1PDL7"/>